<dbReference type="RefSeq" id="XP_073766182.1">
    <property type="nucleotide sequence ID" value="XM_073910081.1"/>
</dbReference>
<evidence type="ECO:0000313" key="1">
    <source>
        <dbReference type="Proteomes" id="UP000000437"/>
    </source>
</evidence>
<name>A0AC58G8X0_DANRE</name>
<reference evidence="2" key="1">
    <citation type="submission" date="2025-08" db="UniProtKB">
        <authorList>
            <consortium name="RefSeq"/>
        </authorList>
    </citation>
    <scope>IDENTIFICATION</scope>
    <source>
        <strain evidence="2">Tuebingen</strain>
        <tissue evidence="2">Fibroblasts and whole tissue</tissue>
    </source>
</reference>
<evidence type="ECO:0000313" key="2">
    <source>
        <dbReference type="RefSeq" id="XP_073766182.1"/>
    </source>
</evidence>
<organism evidence="1 2">
    <name type="scientific">Danio rerio</name>
    <name type="common">Zebrafish</name>
    <name type="synonym">Brachydanio rerio</name>
    <dbReference type="NCBI Taxonomy" id="7955"/>
    <lineage>
        <taxon>Eukaryota</taxon>
        <taxon>Metazoa</taxon>
        <taxon>Chordata</taxon>
        <taxon>Craniata</taxon>
        <taxon>Vertebrata</taxon>
        <taxon>Euteleostomi</taxon>
        <taxon>Actinopterygii</taxon>
        <taxon>Neopterygii</taxon>
        <taxon>Teleostei</taxon>
        <taxon>Ostariophysi</taxon>
        <taxon>Cypriniformes</taxon>
        <taxon>Danionidae</taxon>
        <taxon>Danioninae</taxon>
        <taxon>Danio</taxon>
    </lineage>
</organism>
<keyword evidence="1" id="KW-1185">Reference proteome</keyword>
<dbReference type="Proteomes" id="UP000000437">
    <property type="component" value="Chromosome 8"/>
</dbReference>
<proteinExistence type="predicted"/>
<gene>
    <name evidence="2" type="primary">LOC110440005</name>
</gene>
<accession>A0AC58G8X0</accession>
<protein>
    <submittedName>
        <fullName evidence="2">Uncharacterized protein isoform X1</fullName>
    </submittedName>
</protein>
<sequence length="2035" mass="232165">MSDLGERPMDDRVNQQLATQPSVRSKVATETSDAVETELRRGKRTRKLTEKGQKLQEEKLERYEQRFKVSYDKWKSLVKEVKWLLSESSSIESLQDVMARMTKASAVVGTGYEDLRHLSIPDHDTRRRVDHCEAVTKKMEVLVKHYFEGNKEMESGWSDIELSEEVSVGTRISRTSTSSQSKSRSSKFSSLSAAKKQEAAAEVAANEATLEVLKEQDRQFKELQKLEAEDKKRIAEQEADDLKRREEEAKVKAQHEVENAARRKLLEDKRRELERLETVKKLNAAKARMQIYEQSEVSEDDELLSDLSHDCEFKEIHVDKRHHRPDNLSTKNVTLQPTVTTPQIDNTSLVKALTESMSVNRLPVPEPMVFNGDPLKFNDWKTSFQMLIEKKSIPAVEKIFYLRRYVGDSVKKALEGHFLLGTDSAYCSAWKILEERYGNPFLIAKSFREKLYAWPKIGPKESLELQEFVDFLRSCEAAIPQIKELEVLNDCNENQKILAKLPDWLTSRWNREVMETEENTKTFPSFSQFVKFLTKEAKIVCNPITSLYALKSSDKEGTRTLKTRSSVGKVLATNSGGDNLVLVSCVFCQKNDHSLHKCHKFMEKTVVERHKFVYKKMLCFGCLKPGHQSRICQNRSVCDICAKNHPTCLHEDRSRSVGNHGVTESFKKSTDLYQHRHTRVLNEATSNQVMQEINNTCTSSIIPVWVSTTSEPEKEVLVYALLDTQSDTTFILEETTHALNVKKEAVQLKLATMASKITVVPCFKMKGLQVRGFYSKTRIPLPTTYSREFVPASKDHIPTPQTARVWPHLEHIADVLAPRQGCDVGLLIGYNCPQALLPREVVAGEGNQPFAQRTDLGWSVIGHGNPCVDSGDIYGTSHQIIVRQVMPSIPASVNLKTKVHYVCRTQIKEVVSPIDVIRVFESDFCEQESEDCCMSQEDLRFLGKMKAGTSLNKAGHYEMPLPFKGDRPNLPNNKVCAVYRLKCLARRFKKDMQYYSDYTAFMNEIIACGDAEKVPPEEAEKCSAWYIPHHGVYHPKKPGKIRVVFDCSARFQGTSLNDHLLTGPELTNTLVGVLCRFRKNPVAIMCDIERMFHQFHVKAEDRDYLRFLWWDNGNLEAQPSVYKMKVHLFGAASSPGCANYGLKHLAAEGKGMFTEDVIRFIQRNFYVDDGLVSVPTEAEAIALVTEAKKLCSTGKLRLHKFISNSKNVIASIPQEDLAKGVKDLDLDLGEMYVERALGVQWSIASDEFQFRVIVKEHPFTRRGVLSTIASVFDPLGFMAPFILVGKKILQQLCYNKASWDDSLPEDLQSRWERWLLDLPNLADVKIPRCYVPQISNEAIRFELHHFSDASISGYGECSYLRTVSASGEVHCSFVMGKSRVAPTKITTIPRLELSAAVVAVRVSDMLKKELDIKDLQECFWIDSKVVLGYINNDARRFQVFVANRVQRIKLSTESNQWKYVGTEDNPADSASRGLMVEQLVASSWLKGPKFLWQKDLPSDEVKVGDVITSNDPELRKVQVFNIQANKEKSLLERLLKFSDWARMVKAIARLKRYVREAKGFESKAFEPTTLEQRKDAELFIIRLVQEATFSHEMTSLKKQLAFTSDAQTKSQLYKLSPFLDNQGILRVGGRLANATLHLDVKYPAILPRKNHFSALLIKHYHERVQHQGRGMTVNELRSNGIWILGCSSAVSSHIYKCLKCRKFRRCVEEQKMADLPEDRVQPTPPFLLCGMDCFGPFYVTDGRRQLKRYGLLLTCMCSRAIHIEMLDALSTDAFINALRSFIAIRGTVRQIRCDQGTNFVGASREFMSTLKTMDQGQIKKLGCELIMNIPSASHMGGVWERQIRTVRNVLTSVLDQCPGALDSTSLRTLLYEVMAIVNSRPLTVEHLNDPLGPEPLTPNHILTMKSMIVEPPPGEFVKEDLYLRKRWRKVQYLVNNFWSRWRKEYLLNLQQRQKWNKNRRNVKVNDIVILKDDVSPRNKWKLAKVVDVYQGKDGKVRQVKLLMSDSSLDGKGKRLSKPSYLERPIQKVVILLEAD</sequence>